<dbReference type="Pfam" id="PF00149">
    <property type="entry name" value="Metallophos"/>
    <property type="match status" value="1"/>
</dbReference>
<dbReference type="InterPro" id="IPR004843">
    <property type="entry name" value="Calcineurin-like_PHP"/>
</dbReference>
<dbReference type="SUPFAM" id="SSF56300">
    <property type="entry name" value="Metallo-dependent phosphatases"/>
    <property type="match status" value="1"/>
</dbReference>
<dbReference type="InterPro" id="IPR029052">
    <property type="entry name" value="Metallo-depent_PP-like"/>
</dbReference>
<gene>
    <name evidence="2" type="ORF">PCOS0759_LOCUS1287</name>
</gene>
<reference evidence="2" key="1">
    <citation type="submission" date="2021-01" db="EMBL/GenBank/DDBJ databases">
        <authorList>
            <person name="Corre E."/>
            <person name="Pelletier E."/>
            <person name="Niang G."/>
            <person name="Scheremetjew M."/>
            <person name="Finn R."/>
            <person name="Kale V."/>
            <person name="Holt S."/>
            <person name="Cochrane G."/>
            <person name="Meng A."/>
            <person name="Brown T."/>
            <person name="Cohen L."/>
        </authorList>
    </citation>
    <scope>NUCLEOTIDE SEQUENCE</scope>
    <source>
        <strain evidence="2">WS</strain>
    </source>
</reference>
<proteinExistence type="predicted"/>
<accession>A0A7S1PH49</accession>
<dbReference type="Gene3D" id="3.60.21.10">
    <property type="match status" value="1"/>
</dbReference>
<name>A0A7S1PH49_9EUKA</name>
<dbReference type="GO" id="GO:0016787">
    <property type="term" value="F:hydrolase activity"/>
    <property type="evidence" value="ECO:0007669"/>
    <property type="project" value="InterPro"/>
</dbReference>
<dbReference type="PANTHER" id="PTHR37523:SF1">
    <property type="entry name" value="CALCINEURIN-LIKE PHOSPHOESTERASE DOMAIN-CONTAINING PROTEIN"/>
    <property type="match status" value="1"/>
</dbReference>
<organism evidence="2">
    <name type="scientific">Percolomonas cosmopolitus</name>
    <dbReference type="NCBI Taxonomy" id="63605"/>
    <lineage>
        <taxon>Eukaryota</taxon>
        <taxon>Discoba</taxon>
        <taxon>Heterolobosea</taxon>
        <taxon>Tetramitia</taxon>
        <taxon>Eutetramitia</taxon>
        <taxon>Percolomonadidae</taxon>
        <taxon>Percolomonas</taxon>
    </lineage>
</organism>
<evidence type="ECO:0000313" key="2">
    <source>
        <dbReference type="EMBL" id="CAD9078055.1"/>
    </source>
</evidence>
<dbReference type="AlphaFoldDB" id="A0A7S1PH49"/>
<protein>
    <recommendedName>
        <fullName evidence="1">Calcineurin-like phosphoesterase domain-containing protein</fullName>
    </recommendedName>
</protein>
<dbReference type="EMBL" id="HBGD01001558">
    <property type="protein sequence ID" value="CAD9078055.1"/>
    <property type="molecule type" value="Transcribed_RNA"/>
</dbReference>
<feature type="domain" description="Calcineurin-like phosphoesterase" evidence="1">
    <location>
        <begin position="11"/>
        <end position="250"/>
    </location>
</feature>
<evidence type="ECO:0000259" key="1">
    <source>
        <dbReference type="Pfam" id="PF00149"/>
    </source>
</evidence>
<dbReference type="PANTHER" id="PTHR37523">
    <property type="entry name" value="METALLOPHOSPHOESTERASE"/>
    <property type="match status" value="1"/>
</dbReference>
<sequence length="315" mass="36050">MPTSTTHKSFSFLLISDIHERQSNLDHIRPDLLKQADYVVCLGDVCNLDNGGLQPDDKTTHNPLHESELDVDQSMLSTLRDARTQCDQLQERFVPQSKDSSDKSAARFYWIPGNHDTYLDYLPEKTSSSHNKIVDIDSRLFMAFFGGAVPGYRQKDGVQEWDGYPYKSDAELLQSMTDLREKVEYKLKEHSDKQVILFTHCGPSESQTTLFWKDTNSDIITSGSQSMSEWLKTKEMQRQCVANLHGHTHPATGKAHIAKVPVINVGSIREGRYAYMDVIFDEKDDKYKVGCLQLFEFHVEDPYGMQQKTAKKKEM</sequence>